<dbReference type="SUPFAM" id="SSF52172">
    <property type="entry name" value="CheY-like"/>
    <property type="match status" value="1"/>
</dbReference>
<keyword evidence="5" id="KW-1185">Reference proteome</keyword>
<protein>
    <submittedName>
        <fullName evidence="4">EAL domain-containing protein</fullName>
    </submittedName>
</protein>
<keyword evidence="1" id="KW-0597">Phosphoprotein</keyword>
<dbReference type="Pfam" id="PF00563">
    <property type="entry name" value="EAL"/>
    <property type="match status" value="1"/>
</dbReference>
<evidence type="ECO:0000313" key="5">
    <source>
        <dbReference type="Proteomes" id="UP000450012"/>
    </source>
</evidence>
<dbReference type="CDD" id="cd01948">
    <property type="entry name" value="EAL"/>
    <property type="match status" value="1"/>
</dbReference>
<dbReference type="AlphaFoldDB" id="A0A7X4GP33"/>
<gene>
    <name evidence="4" type="ORF">GTP45_09265</name>
</gene>
<dbReference type="GO" id="GO:0000160">
    <property type="term" value="P:phosphorelay signal transduction system"/>
    <property type="evidence" value="ECO:0007669"/>
    <property type="project" value="InterPro"/>
</dbReference>
<comment type="caution">
    <text evidence="4">The sequence shown here is derived from an EMBL/GenBank/DDBJ whole genome shotgun (WGS) entry which is preliminary data.</text>
</comment>
<proteinExistence type="predicted"/>
<dbReference type="PANTHER" id="PTHR33121:SF70">
    <property type="entry name" value="SIGNALING PROTEIN YKOW"/>
    <property type="match status" value="1"/>
</dbReference>
<dbReference type="InterPro" id="IPR011006">
    <property type="entry name" value="CheY-like_superfamily"/>
</dbReference>
<dbReference type="Gene3D" id="3.20.20.450">
    <property type="entry name" value="EAL domain"/>
    <property type="match status" value="1"/>
</dbReference>
<dbReference type="InterPro" id="IPR050706">
    <property type="entry name" value="Cyclic-di-GMP_PDE-like"/>
</dbReference>
<dbReference type="Gene3D" id="3.40.50.2300">
    <property type="match status" value="1"/>
</dbReference>
<dbReference type="InterPro" id="IPR001789">
    <property type="entry name" value="Sig_transdc_resp-reg_receiver"/>
</dbReference>
<dbReference type="PROSITE" id="PS50883">
    <property type="entry name" value="EAL"/>
    <property type="match status" value="1"/>
</dbReference>
<reference evidence="4 5" key="1">
    <citation type="submission" date="2019-12" db="EMBL/GenBank/DDBJ databases">
        <title>Novel species isolated from a subtropical stream in China.</title>
        <authorList>
            <person name="Lu H."/>
        </authorList>
    </citation>
    <scope>NUCLEOTIDE SEQUENCE [LARGE SCALE GENOMIC DNA]</scope>
    <source>
        <strain evidence="4 5">FT55W</strain>
    </source>
</reference>
<evidence type="ECO:0000259" key="3">
    <source>
        <dbReference type="PROSITE" id="PS50883"/>
    </source>
</evidence>
<sequence>MDIAQLHFLVAEGDQVQRHALADILVHVGVGRITQAPDGHTALRHFSAGITPAVDIAIIDLALPGMDALELIRRLGEAKSRAGVIVVGAQTNAVLFSVETMADAYGVNVLGAIGKPVIGSRLVALINNHLQPGEARGAHAQAPQLSFAEVGQGLQAREFDPFFQPKIELETGQVKGLEMFARWRHPLHGVLGPASFMQALEDNRRVDFLDWTMIEKSVAACRTLHDQGVPISVSINVDQSTLAHPQFMEQISACLERHRIMADYITFEMTESAVLSTDPHFLERLLRLRMKGFGLAIDDYGTGRSNLQLLARIPFSELKIDRSFVDGASKRAAIGMVLRSCLSLARSLDRKSVAVGVETKQDWDFLQGLGCTYAQGYYIAKPMPVEDFPGWLSDWQHFF</sequence>
<evidence type="ECO:0000313" key="4">
    <source>
        <dbReference type="EMBL" id="MYM67016.1"/>
    </source>
</evidence>
<dbReference type="GO" id="GO:0071111">
    <property type="term" value="F:cyclic-guanylate-specific phosphodiesterase activity"/>
    <property type="evidence" value="ECO:0007669"/>
    <property type="project" value="InterPro"/>
</dbReference>
<evidence type="ECO:0000256" key="1">
    <source>
        <dbReference type="PROSITE-ProRule" id="PRU00169"/>
    </source>
</evidence>
<dbReference type="SUPFAM" id="SSF141868">
    <property type="entry name" value="EAL domain-like"/>
    <property type="match status" value="1"/>
</dbReference>
<dbReference type="SMART" id="SM00448">
    <property type="entry name" value="REC"/>
    <property type="match status" value="1"/>
</dbReference>
<evidence type="ECO:0000259" key="2">
    <source>
        <dbReference type="PROSITE" id="PS50110"/>
    </source>
</evidence>
<organism evidence="4 5">
    <name type="scientific">Duganella rivi</name>
    <dbReference type="NCBI Taxonomy" id="2666083"/>
    <lineage>
        <taxon>Bacteria</taxon>
        <taxon>Pseudomonadati</taxon>
        <taxon>Pseudomonadota</taxon>
        <taxon>Betaproteobacteria</taxon>
        <taxon>Burkholderiales</taxon>
        <taxon>Oxalobacteraceae</taxon>
        <taxon>Telluria group</taxon>
        <taxon>Duganella</taxon>
    </lineage>
</organism>
<accession>A0A7X4GP33</accession>
<dbReference type="SMART" id="SM00052">
    <property type="entry name" value="EAL"/>
    <property type="match status" value="1"/>
</dbReference>
<dbReference type="PANTHER" id="PTHR33121">
    <property type="entry name" value="CYCLIC DI-GMP PHOSPHODIESTERASE PDEF"/>
    <property type="match status" value="1"/>
</dbReference>
<dbReference type="PROSITE" id="PS50110">
    <property type="entry name" value="RESPONSE_REGULATORY"/>
    <property type="match status" value="1"/>
</dbReference>
<name>A0A7X4GP33_9BURK</name>
<dbReference type="Proteomes" id="UP000450012">
    <property type="component" value="Unassembled WGS sequence"/>
</dbReference>
<dbReference type="Pfam" id="PF00072">
    <property type="entry name" value="Response_reg"/>
    <property type="match status" value="1"/>
</dbReference>
<feature type="modified residue" description="4-aspartylphosphate" evidence="1">
    <location>
        <position position="60"/>
    </location>
</feature>
<dbReference type="EMBL" id="WWCK01000003">
    <property type="protein sequence ID" value="MYM67016.1"/>
    <property type="molecule type" value="Genomic_DNA"/>
</dbReference>
<dbReference type="RefSeq" id="WP_161013593.1">
    <property type="nucleotide sequence ID" value="NZ_WWCK01000003.1"/>
</dbReference>
<feature type="domain" description="Response regulatory" evidence="2">
    <location>
        <begin position="7"/>
        <end position="130"/>
    </location>
</feature>
<dbReference type="InterPro" id="IPR035919">
    <property type="entry name" value="EAL_sf"/>
</dbReference>
<dbReference type="InterPro" id="IPR001633">
    <property type="entry name" value="EAL_dom"/>
</dbReference>
<feature type="domain" description="EAL" evidence="3">
    <location>
        <begin position="143"/>
        <end position="396"/>
    </location>
</feature>